<comment type="caution">
    <text evidence="2">The sequence shown here is derived from an EMBL/GenBank/DDBJ whole genome shotgun (WGS) entry which is preliminary data.</text>
</comment>
<evidence type="ECO:0000313" key="2">
    <source>
        <dbReference type="EMBL" id="KAK4028179.1"/>
    </source>
</evidence>
<sequence length="96" mass="9730">MVVQHVLFEGQRIPAVIDTRAVVSVCSPAGKAFGVKGKTLASESRFTDRDISGGKTGGKGEADVGTGTVDSSPDDGCRRNQALGHGSEEEGGGLGV</sequence>
<reference evidence="2 3" key="1">
    <citation type="journal article" date="2023" name="Nucleic Acids Res.">
        <title>The hologenome of Daphnia magna reveals possible DNA methylation and microbiome-mediated evolution of the host genome.</title>
        <authorList>
            <person name="Chaturvedi A."/>
            <person name="Li X."/>
            <person name="Dhandapani V."/>
            <person name="Marshall H."/>
            <person name="Kissane S."/>
            <person name="Cuenca-Cambronero M."/>
            <person name="Asole G."/>
            <person name="Calvet F."/>
            <person name="Ruiz-Romero M."/>
            <person name="Marangio P."/>
            <person name="Guigo R."/>
            <person name="Rago D."/>
            <person name="Mirbahai L."/>
            <person name="Eastwood N."/>
            <person name="Colbourne J.K."/>
            <person name="Zhou J."/>
            <person name="Mallon E."/>
            <person name="Orsini L."/>
        </authorList>
    </citation>
    <scope>NUCLEOTIDE SEQUENCE [LARGE SCALE GENOMIC DNA]</scope>
    <source>
        <strain evidence="2">LRV0_1</strain>
    </source>
</reference>
<dbReference type="EMBL" id="JAOYFB010000038">
    <property type="protein sequence ID" value="KAK4028179.1"/>
    <property type="molecule type" value="Genomic_DNA"/>
</dbReference>
<proteinExistence type="predicted"/>
<feature type="compositionally biased region" description="Basic and acidic residues" evidence="1">
    <location>
        <begin position="45"/>
        <end position="62"/>
    </location>
</feature>
<protein>
    <submittedName>
        <fullName evidence="2">Uncharacterized protein</fullName>
    </submittedName>
</protein>
<gene>
    <name evidence="2" type="ORF">OUZ56_017441</name>
</gene>
<organism evidence="2 3">
    <name type="scientific">Daphnia magna</name>
    <dbReference type="NCBI Taxonomy" id="35525"/>
    <lineage>
        <taxon>Eukaryota</taxon>
        <taxon>Metazoa</taxon>
        <taxon>Ecdysozoa</taxon>
        <taxon>Arthropoda</taxon>
        <taxon>Crustacea</taxon>
        <taxon>Branchiopoda</taxon>
        <taxon>Diplostraca</taxon>
        <taxon>Cladocera</taxon>
        <taxon>Anomopoda</taxon>
        <taxon>Daphniidae</taxon>
        <taxon>Daphnia</taxon>
    </lineage>
</organism>
<name>A0ABR0AST7_9CRUS</name>
<feature type="region of interest" description="Disordered" evidence="1">
    <location>
        <begin position="44"/>
        <end position="96"/>
    </location>
</feature>
<evidence type="ECO:0000256" key="1">
    <source>
        <dbReference type="SAM" id="MobiDB-lite"/>
    </source>
</evidence>
<evidence type="ECO:0000313" key="3">
    <source>
        <dbReference type="Proteomes" id="UP001234178"/>
    </source>
</evidence>
<dbReference type="Proteomes" id="UP001234178">
    <property type="component" value="Unassembled WGS sequence"/>
</dbReference>
<keyword evidence="3" id="KW-1185">Reference proteome</keyword>
<accession>A0ABR0AST7</accession>